<protein>
    <submittedName>
        <fullName evidence="2">Uncharacterized protein</fullName>
    </submittedName>
</protein>
<dbReference type="Proteomes" id="UP001595697">
    <property type="component" value="Unassembled WGS sequence"/>
</dbReference>
<feature type="region of interest" description="Disordered" evidence="1">
    <location>
        <begin position="83"/>
        <end position="105"/>
    </location>
</feature>
<comment type="caution">
    <text evidence="2">The sequence shown here is derived from an EMBL/GenBank/DDBJ whole genome shotgun (WGS) entry which is preliminary data.</text>
</comment>
<proteinExistence type="predicted"/>
<accession>A0ABV8E427</accession>
<dbReference type="EMBL" id="JBHSBD010000012">
    <property type="protein sequence ID" value="MFC3967215.1"/>
    <property type="molecule type" value="Genomic_DNA"/>
</dbReference>
<reference evidence="3" key="1">
    <citation type="journal article" date="2019" name="Int. J. Syst. Evol. Microbiol.">
        <title>The Global Catalogue of Microorganisms (GCM) 10K type strain sequencing project: providing services to taxonomists for standard genome sequencing and annotation.</title>
        <authorList>
            <consortium name="The Broad Institute Genomics Platform"/>
            <consortium name="The Broad Institute Genome Sequencing Center for Infectious Disease"/>
            <person name="Wu L."/>
            <person name="Ma J."/>
        </authorList>
    </citation>
    <scope>NUCLEOTIDE SEQUENCE [LARGE SCALE GENOMIC DNA]</scope>
    <source>
        <strain evidence="3">TBRC 5781</strain>
    </source>
</reference>
<gene>
    <name evidence="2" type="ORF">ACFOVS_03515</name>
</gene>
<evidence type="ECO:0000313" key="3">
    <source>
        <dbReference type="Proteomes" id="UP001595697"/>
    </source>
</evidence>
<evidence type="ECO:0000256" key="1">
    <source>
        <dbReference type="SAM" id="MobiDB-lite"/>
    </source>
</evidence>
<name>A0ABV8E427_9HYPH</name>
<sequence length="157" mass="17324">MVSTQNRAGYGMNPSGWTTGRFKLSRLLGELGFKFCWRHVAKGRVQPLGNVDLLNEPARVFGHVRLPDQNGRSGRSLSLAKLANPDQRSEAGPLDISKGAAHNTTPRAKGYYTRQRCQHDLNQTVSAEPGAVSILASLKWQKHLCFVETGLHSFGRL</sequence>
<dbReference type="RefSeq" id="WP_247262854.1">
    <property type="nucleotide sequence ID" value="NZ_JALJQZ010000083.1"/>
</dbReference>
<keyword evidence="3" id="KW-1185">Reference proteome</keyword>
<evidence type="ECO:0000313" key="2">
    <source>
        <dbReference type="EMBL" id="MFC3967215.1"/>
    </source>
</evidence>
<organism evidence="2 3">
    <name type="scientific">Rhizobium lemnae</name>
    <dbReference type="NCBI Taxonomy" id="1214924"/>
    <lineage>
        <taxon>Bacteria</taxon>
        <taxon>Pseudomonadati</taxon>
        <taxon>Pseudomonadota</taxon>
        <taxon>Alphaproteobacteria</taxon>
        <taxon>Hyphomicrobiales</taxon>
        <taxon>Rhizobiaceae</taxon>
        <taxon>Rhizobium/Agrobacterium group</taxon>
        <taxon>Rhizobium</taxon>
    </lineage>
</organism>